<proteinExistence type="predicted"/>
<protein>
    <recommendedName>
        <fullName evidence="3">Flagellar biosynthesis protein FlgP</fullName>
    </recommendedName>
</protein>
<evidence type="ECO:0008006" key="3">
    <source>
        <dbReference type="Google" id="ProtNLM"/>
    </source>
</evidence>
<dbReference type="InterPro" id="IPR007293">
    <property type="entry name" value="FlgP"/>
</dbReference>
<keyword evidence="2" id="KW-1185">Reference proteome</keyword>
<dbReference type="PIRSF" id="PIRSF028687">
    <property type="entry name" value="UCP028687"/>
    <property type="match status" value="1"/>
</dbReference>
<dbReference type="EMBL" id="SACQ01000005">
    <property type="protein sequence ID" value="RVU30189.1"/>
    <property type="molecule type" value="Genomic_DNA"/>
</dbReference>
<dbReference type="RefSeq" id="WP_127694385.1">
    <property type="nucleotide sequence ID" value="NZ_SACQ01000005.1"/>
</dbReference>
<dbReference type="AlphaFoldDB" id="A0A437Q6Q1"/>
<reference evidence="1 2" key="1">
    <citation type="submission" date="2019-01" db="EMBL/GenBank/DDBJ databases">
        <authorList>
            <person name="Chen W.-M."/>
        </authorList>
    </citation>
    <scope>NUCLEOTIDE SEQUENCE [LARGE SCALE GENOMIC DNA]</scope>
    <source>
        <strain evidence="1 2">HPM-16</strain>
    </source>
</reference>
<dbReference type="PROSITE" id="PS51257">
    <property type="entry name" value="PROKAR_LIPOPROTEIN"/>
    <property type="match status" value="1"/>
</dbReference>
<evidence type="ECO:0000313" key="2">
    <source>
        <dbReference type="Proteomes" id="UP000282818"/>
    </source>
</evidence>
<organism evidence="1 2">
    <name type="scientific">Neptunomonas marina</name>
    <dbReference type="NCBI Taxonomy" id="1815562"/>
    <lineage>
        <taxon>Bacteria</taxon>
        <taxon>Pseudomonadati</taxon>
        <taxon>Pseudomonadota</taxon>
        <taxon>Gammaproteobacteria</taxon>
        <taxon>Oceanospirillales</taxon>
        <taxon>Oceanospirillaceae</taxon>
        <taxon>Neptunomonas</taxon>
    </lineage>
</organism>
<dbReference type="Proteomes" id="UP000282818">
    <property type="component" value="Unassembled WGS sequence"/>
</dbReference>
<comment type="caution">
    <text evidence="1">The sequence shown here is derived from an EMBL/GenBank/DDBJ whole genome shotgun (WGS) entry which is preliminary data.</text>
</comment>
<evidence type="ECO:0000313" key="1">
    <source>
        <dbReference type="EMBL" id="RVU30189.1"/>
    </source>
</evidence>
<accession>A0A437Q6Q1</accession>
<name>A0A437Q6Q1_9GAMM</name>
<gene>
    <name evidence="1" type="ORF">EOE65_11045</name>
</gene>
<sequence length="149" mass="16220">MKYIGLLLLTVMLAGCETAGKTAVELVEALPDLPPTSVEPVEPVWVSATGYAPISLQPGATRQQKVVMAMRASKLRAYQELVGIVHGQYVFGTTTVNDMVLQSDSFKTAVAGFVRGARVVKSYPVQDDTYATVLEVDMNQLQRAWSELQ</sequence>